<comment type="caution">
    <text evidence="3">The sequence shown here is derived from an EMBL/GenBank/DDBJ whole genome shotgun (WGS) entry which is preliminary data.</text>
</comment>
<dbReference type="AlphaFoldDB" id="A0A423TB75"/>
<dbReference type="PANTHER" id="PTHR34761:SF1">
    <property type="entry name" value="NUCLEOLUS AND NEURAL PROGENITOR PROTEIN"/>
    <property type="match status" value="1"/>
</dbReference>
<dbReference type="GO" id="GO:0045747">
    <property type="term" value="P:positive regulation of Notch signaling pathway"/>
    <property type="evidence" value="ECO:0007669"/>
    <property type="project" value="TreeGrafter"/>
</dbReference>
<name>A0A423TB75_PENVA</name>
<dbReference type="OrthoDB" id="6354904at2759"/>
<dbReference type="Pfam" id="PF14780">
    <property type="entry name" value="NEPRO_N"/>
    <property type="match status" value="1"/>
</dbReference>
<reference evidence="3 4" key="1">
    <citation type="submission" date="2018-04" db="EMBL/GenBank/DDBJ databases">
        <authorList>
            <person name="Zhang X."/>
            <person name="Yuan J."/>
            <person name="Li F."/>
            <person name="Xiang J."/>
        </authorList>
    </citation>
    <scope>NUCLEOTIDE SEQUENCE [LARGE SCALE GENOMIC DNA]</scope>
    <source>
        <tissue evidence="3">Muscle</tissue>
    </source>
</reference>
<accession>A0A423TB75</accession>
<dbReference type="PANTHER" id="PTHR34761">
    <property type="entry name" value="NUCLEOLUS AND NEURAL PROGENITOR PROTEIN"/>
    <property type="match status" value="1"/>
</dbReference>
<evidence type="ECO:0000313" key="3">
    <source>
        <dbReference type="EMBL" id="ROT73739.1"/>
    </source>
</evidence>
<dbReference type="InterPro" id="IPR027951">
    <property type="entry name" value="Nepro_N"/>
</dbReference>
<organism evidence="3 4">
    <name type="scientific">Penaeus vannamei</name>
    <name type="common">Whiteleg shrimp</name>
    <name type="synonym">Litopenaeus vannamei</name>
    <dbReference type="NCBI Taxonomy" id="6689"/>
    <lineage>
        <taxon>Eukaryota</taxon>
        <taxon>Metazoa</taxon>
        <taxon>Ecdysozoa</taxon>
        <taxon>Arthropoda</taxon>
        <taxon>Crustacea</taxon>
        <taxon>Multicrustacea</taxon>
        <taxon>Malacostraca</taxon>
        <taxon>Eumalacostraca</taxon>
        <taxon>Eucarida</taxon>
        <taxon>Decapoda</taxon>
        <taxon>Dendrobranchiata</taxon>
        <taxon>Penaeoidea</taxon>
        <taxon>Penaeidae</taxon>
        <taxon>Penaeus</taxon>
    </lineage>
</organism>
<dbReference type="GO" id="GO:0005634">
    <property type="term" value="C:nucleus"/>
    <property type="evidence" value="ECO:0007669"/>
    <property type="project" value="TreeGrafter"/>
</dbReference>
<proteinExistence type="predicted"/>
<feature type="domain" description="Nucleolus and neural progenitor protein-like N-terminal" evidence="2">
    <location>
        <begin position="4"/>
        <end position="196"/>
    </location>
</feature>
<protein>
    <recommendedName>
        <fullName evidence="2">Nucleolus and neural progenitor protein-like N-terminal domain-containing protein</fullName>
    </recommendedName>
</protein>
<reference evidence="3 4" key="2">
    <citation type="submission" date="2019-01" db="EMBL/GenBank/DDBJ databases">
        <title>The decoding of complex shrimp genome reveals the adaptation for benthos swimmer, frequently molting mechanism and breeding impact on genome.</title>
        <authorList>
            <person name="Sun Y."/>
            <person name="Gao Y."/>
            <person name="Yu Y."/>
        </authorList>
    </citation>
    <scope>NUCLEOTIDE SEQUENCE [LARGE SCALE GENOMIC DNA]</scope>
    <source>
        <tissue evidence="3">Muscle</tissue>
    </source>
</reference>
<dbReference type="Proteomes" id="UP000283509">
    <property type="component" value="Unassembled WGS sequence"/>
</dbReference>
<dbReference type="InterPro" id="IPR052835">
    <property type="entry name" value="Nepro"/>
</dbReference>
<sequence length="422" mass="48125">MDVWNKREIPRPPEYTLKYSAEEIREKNFDVCLQALLEAILCGHAALNHYEVIGCWRREAAILSATLHQEIRHRKDKYFRILRKVNKTVQRWDELKIDEYLSILQSSTPKVPDWNKSVRVPSKQMYEYLLVRVFGGFRLLLCIEGYCREAAGYLVMKIRTGYFFNIASALLANVARIRALALDLAGQLAELYDAIYPLLDNLKGTSASSLFEKKDYPSSLTTELSNYCKSLKMTNDDSARKSKSGTDLLAFLHILKDDEAAESTVLEALELAEVNPGEVKSEEQQEKSSNEKSEKSAKADDYSEAMKLLRDVSHEQNDLPSCDEDIGVCANGDPLSFTSKLKNYCKSKDKNYNEALELLNDISQEDEGVTLSKPEDLGVPVNKGNEEGSEGCMKEKEDIDGWCEMRRKRERGRIWEEMLQNP</sequence>
<dbReference type="STRING" id="6689.A0A423TB75"/>
<keyword evidence="4" id="KW-1185">Reference proteome</keyword>
<gene>
    <name evidence="3" type="ORF">C7M84_007806</name>
</gene>
<feature type="region of interest" description="Disordered" evidence="1">
    <location>
        <begin position="275"/>
        <end position="301"/>
    </location>
</feature>
<evidence type="ECO:0000259" key="2">
    <source>
        <dbReference type="Pfam" id="PF14780"/>
    </source>
</evidence>
<feature type="compositionally biased region" description="Basic and acidic residues" evidence="1">
    <location>
        <begin position="279"/>
        <end position="301"/>
    </location>
</feature>
<dbReference type="EMBL" id="QCYY01001997">
    <property type="protein sequence ID" value="ROT73739.1"/>
    <property type="molecule type" value="Genomic_DNA"/>
</dbReference>
<evidence type="ECO:0000256" key="1">
    <source>
        <dbReference type="SAM" id="MobiDB-lite"/>
    </source>
</evidence>
<feature type="region of interest" description="Disordered" evidence="1">
    <location>
        <begin position="371"/>
        <end position="393"/>
    </location>
</feature>
<evidence type="ECO:0000313" key="4">
    <source>
        <dbReference type="Proteomes" id="UP000283509"/>
    </source>
</evidence>